<dbReference type="RefSeq" id="WP_311039413.1">
    <property type="nucleotide sequence ID" value="NZ_CP117522.1"/>
</dbReference>
<evidence type="ECO:0000313" key="5">
    <source>
        <dbReference type="EMBL" id="WNF01082.1"/>
    </source>
</evidence>
<dbReference type="Gene3D" id="3.30.1360.40">
    <property type="match status" value="1"/>
</dbReference>
<dbReference type="InterPro" id="IPR003833">
    <property type="entry name" value="CT_C_D"/>
</dbReference>
<organism evidence="5 6">
    <name type="scientific">Streptomyces luomodiensis</name>
    <dbReference type="NCBI Taxonomy" id="3026192"/>
    <lineage>
        <taxon>Bacteria</taxon>
        <taxon>Bacillati</taxon>
        <taxon>Actinomycetota</taxon>
        <taxon>Actinomycetes</taxon>
        <taxon>Kitasatosporales</taxon>
        <taxon>Streptomycetaceae</taxon>
        <taxon>Streptomyces</taxon>
    </lineage>
</organism>
<dbReference type="InterPro" id="IPR010016">
    <property type="entry name" value="PxpB"/>
</dbReference>
<evidence type="ECO:0000256" key="3">
    <source>
        <dbReference type="ARBA" id="ARBA00022840"/>
    </source>
</evidence>
<proteinExistence type="predicted"/>
<name>A0ABY9V8Y2_9ACTN</name>
<accession>A0ABY9V8Y2</accession>
<keyword evidence="6" id="KW-1185">Reference proteome</keyword>
<keyword evidence="1" id="KW-0547">Nucleotide-binding</keyword>
<sequence>MTDTRAATTMAISLCGDAAVRVAVDGDDTDQVWTAVHRLAGWLNHGGIHPTVTAVPTYDAVLVEFDPYYTTGEEIASLIRSWDTAAPVGEGGAAGGVIDVPVLFGGEAGPDLEWVADVVGHPVPKIIDLVCAGEPLIRCLGGPAASAMMDGPDFGLPIPRLATPRLRVPPGAVSVAGRQTVIGPVAAPSGWRQIGRTPLDILRTDTDTDTVVPYRPGDRVRFLPIDETGYAELLGTPMRYRHDD</sequence>
<keyword evidence="2" id="KW-0378">Hydrolase</keyword>
<evidence type="ECO:0000256" key="2">
    <source>
        <dbReference type="ARBA" id="ARBA00022801"/>
    </source>
</evidence>
<dbReference type="SUPFAM" id="SSF50891">
    <property type="entry name" value="Cyclophilin-like"/>
    <property type="match status" value="1"/>
</dbReference>
<keyword evidence="3" id="KW-0067">ATP-binding</keyword>
<dbReference type="EMBL" id="CP117522">
    <property type="protein sequence ID" value="WNF01082.1"/>
    <property type="molecule type" value="Genomic_DNA"/>
</dbReference>
<dbReference type="SMART" id="SM00796">
    <property type="entry name" value="AHS1"/>
    <property type="match status" value="1"/>
</dbReference>
<dbReference type="Gene3D" id="2.40.100.10">
    <property type="entry name" value="Cyclophilin-like"/>
    <property type="match status" value="1"/>
</dbReference>
<dbReference type="PANTHER" id="PTHR34698">
    <property type="entry name" value="5-OXOPROLINASE SUBUNIT B"/>
    <property type="match status" value="1"/>
</dbReference>
<gene>
    <name evidence="5" type="ORF">PS467_39940</name>
</gene>
<dbReference type="InterPro" id="IPR029000">
    <property type="entry name" value="Cyclophilin-like_dom_sf"/>
</dbReference>
<protein>
    <submittedName>
        <fullName evidence="5">Carboxyltransferase domain-containing protein</fullName>
    </submittedName>
</protein>
<dbReference type="SUPFAM" id="SSF160467">
    <property type="entry name" value="PH0987 N-terminal domain-like"/>
    <property type="match status" value="1"/>
</dbReference>
<dbReference type="PANTHER" id="PTHR34698:SF2">
    <property type="entry name" value="5-OXOPROLINASE SUBUNIT B"/>
    <property type="match status" value="1"/>
</dbReference>
<evidence type="ECO:0000259" key="4">
    <source>
        <dbReference type="SMART" id="SM00796"/>
    </source>
</evidence>
<reference evidence="5 6" key="1">
    <citation type="submission" date="2023-02" db="EMBL/GenBank/DDBJ databases">
        <title>Streptomyces sp. SCA4-21 with antifungal activity against Fusarium oxysporum f. sp. cubense, Streptomyces sp. SCA2-17 with antifungal activity against Fusarium oxysporum f. sp. cubense.</title>
        <authorList>
            <person name="Qi D."/>
        </authorList>
    </citation>
    <scope>NUCLEOTIDE SEQUENCE [LARGE SCALE GENOMIC DNA]</scope>
    <source>
        <strain evidence="5 6">SCA4-21</strain>
    </source>
</reference>
<feature type="domain" description="Carboxyltransferase" evidence="4">
    <location>
        <begin position="10"/>
        <end position="212"/>
    </location>
</feature>
<dbReference type="Pfam" id="PF02682">
    <property type="entry name" value="CT_C_D"/>
    <property type="match status" value="1"/>
</dbReference>
<dbReference type="Proteomes" id="UP001305606">
    <property type="component" value="Chromosome"/>
</dbReference>
<evidence type="ECO:0000313" key="6">
    <source>
        <dbReference type="Proteomes" id="UP001305606"/>
    </source>
</evidence>
<evidence type="ECO:0000256" key="1">
    <source>
        <dbReference type="ARBA" id="ARBA00022741"/>
    </source>
</evidence>